<reference evidence="1 2" key="1">
    <citation type="journal article" date="2015" name="Genome Biol. Evol.">
        <title>Phylogenomic analyses indicate that early fungi evolved digesting cell walls of algal ancestors of land plants.</title>
        <authorList>
            <person name="Chang Y."/>
            <person name="Wang S."/>
            <person name="Sekimoto S."/>
            <person name="Aerts A.L."/>
            <person name="Choi C."/>
            <person name="Clum A."/>
            <person name="LaButti K.M."/>
            <person name="Lindquist E.A."/>
            <person name="Yee Ngan C."/>
            <person name="Ohm R.A."/>
            <person name="Salamov A.A."/>
            <person name="Grigoriev I.V."/>
            <person name="Spatafora J.W."/>
            <person name="Berbee M.L."/>
        </authorList>
    </citation>
    <scope>NUCLEOTIDE SEQUENCE [LARGE SCALE GENOMIC DNA]</scope>
    <source>
        <strain evidence="1 2">NRRL 28638</strain>
    </source>
</reference>
<evidence type="ECO:0000313" key="1">
    <source>
        <dbReference type="EMBL" id="KXN68777.1"/>
    </source>
</evidence>
<name>A0A137P156_CONC2</name>
<protein>
    <submittedName>
        <fullName evidence="1">Uncharacterized protein</fullName>
    </submittedName>
</protein>
<dbReference type="AlphaFoldDB" id="A0A137P156"/>
<proteinExistence type="predicted"/>
<dbReference type="Proteomes" id="UP000070444">
    <property type="component" value="Unassembled WGS sequence"/>
</dbReference>
<sequence>MLAKRLISLPTTASSSVRCLTTAINNIPNFKLPTLPSTDKVPAKLLTPYQEDGTFFSINGGNKEAKYLVKQLFSLYSKPYYDSSIKTETLTDLTWFPEEFKLNDNDIKSIDQILAKLGSNNSQELYSELKLNFGSLENFGLVINYAIFNFNKMDLTTELIAFYLTDGQSSEVGFNTSVNSFCFGKWLKYYVRAEEFDKVLAINEAALHFNIPQTPLYTKYFTLALAHDGKMEEVFELLQQLEQAKIELSQSYYLTLFEYSNKFQNTKLSVYIWKRMLTIFKMTNSQPKDQLSSKAYLLRLDNLTSFSELETIMRWITTRNLWGDDDLKLKFLTTFQKFTQQLCKGKEIEPTNLKYEFAKFNTEATPIYLLNGWLNYHIKGELPSDKYKFIEFIHLLTEIATLTKSNPFLMEIVQNNLERVSKLSSEEQTSVVYSTLKCLKQNPNTYHSGWLAKYKGLLEKFKSLSLEEELMLKVELLIKQ</sequence>
<keyword evidence="2" id="KW-1185">Reference proteome</keyword>
<evidence type="ECO:0000313" key="2">
    <source>
        <dbReference type="Proteomes" id="UP000070444"/>
    </source>
</evidence>
<dbReference type="EMBL" id="KQ964561">
    <property type="protein sequence ID" value="KXN68777.1"/>
    <property type="molecule type" value="Genomic_DNA"/>
</dbReference>
<accession>A0A137P156</accession>
<gene>
    <name evidence="1" type="ORF">CONCODRAFT_72000</name>
</gene>
<organism evidence="1 2">
    <name type="scientific">Conidiobolus coronatus (strain ATCC 28846 / CBS 209.66 / NRRL 28638)</name>
    <name type="common">Delacroixia coronata</name>
    <dbReference type="NCBI Taxonomy" id="796925"/>
    <lineage>
        <taxon>Eukaryota</taxon>
        <taxon>Fungi</taxon>
        <taxon>Fungi incertae sedis</taxon>
        <taxon>Zoopagomycota</taxon>
        <taxon>Entomophthoromycotina</taxon>
        <taxon>Entomophthoromycetes</taxon>
        <taxon>Entomophthorales</taxon>
        <taxon>Ancylistaceae</taxon>
        <taxon>Conidiobolus</taxon>
    </lineage>
</organism>